<feature type="disulfide bond" evidence="2">
    <location>
        <begin position="378"/>
        <end position="388"/>
    </location>
</feature>
<proteinExistence type="predicted"/>
<dbReference type="Proteomes" id="UP000271974">
    <property type="component" value="Unassembled WGS sequence"/>
</dbReference>
<keyword evidence="2" id="KW-0245">EGF-like domain</keyword>
<dbReference type="PROSITE" id="PS01186">
    <property type="entry name" value="EGF_2"/>
    <property type="match status" value="1"/>
</dbReference>
<dbReference type="InterPro" id="IPR000998">
    <property type="entry name" value="MAM_dom"/>
</dbReference>
<feature type="region of interest" description="Disordered" evidence="3">
    <location>
        <begin position="411"/>
        <end position="447"/>
    </location>
</feature>
<dbReference type="PROSITE" id="PS50026">
    <property type="entry name" value="EGF_3"/>
    <property type="match status" value="1"/>
</dbReference>
<dbReference type="PROSITE" id="PS00022">
    <property type="entry name" value="EGF_1"/>
    <property type="match status" value="1"/>
</dbReference>
<evidence type="ECO:0000256" key="3">
    <source>
        <dbReference type="SAM" id="MobiDB-lite"/>
    </source>
</evidence>
<protein>
    <recommendedName>
        <fullName evidence="8">MAM domain-containing protein</fullName>
    </recommendedName>
</protein>
<comment type="caution">
    <text evidence="6">The sequence shown here is derived from an EMBL/GenBank/DDBJ whole genome shotgun (WGS) entry which is preliminary data.</text>
</comment>
<dbReference type="EMBL" id="RQTK01000102">
    <property type="protein sequence ID" value="RUS87744.1"/>
    <property type="molecule type" value="Genomic_DNA"/>
</dbReference>
<feature type="domain" description="EGF-like" evidence="4">
    <location>
        <begin position="374"/>
        <end position="410"/>
    </location>
</feature>
<dbReference type="SMART" id="SM00137">
    <property type="entry name" value="MAM"/>
    <property type="match status" value="2"/>
</dbReference>
<evidence type="ECO:0000313" key="6">
    <source>
        <dbReference type="EMBL" id="RUS87744.1"/>
    </source>
</evidence>
<reference evidence="6 7" key="1">
    <citation type="submission" date="2019-01" db="EMBL/GenBank/DDBJ databases">
        <title>A draft genome assembly of the solar-powered sea slug Elysia chlorotica.</title>
        <authorList>
            <person name="Cai H."/>
            <person name="Li Q."/>
            <person name="Fang X."/>
            <person name="Li J."/>
            <person name="Curtis N.E."/>
            <person name="Altenburger A."/>
            <person name="Shibata T."/>
            <person name="Feng M."/>
            <person name="Maeda T."/>
            <person name="Schwartz J.A."/>
            <person name="Shigenobu S."/>
            <person name="Lundholm N."/>
            <person name="Nishiyama T."/>
            <person name="Yang H."/>
            <person name="Hasebe M."/>
            <person name="Li S."/>
            <person name="Pierce S.K."/>
            <person name="Wang J."/>
        </authorList>
    </citation>
    <scope>NUCLEOTIDE SEQUENCE [LARGE SCALE GENOMIC DNA]</scope>
    <source>
        <strain evidence="6">EC2010</strain>
        <tissue evidence="6">Whole organism of an adult</tissue>
    </source>
</reference>
<dbReference type="InterPro" id="IPR000742">
    <property type="entry name" value="EGF"/>
</dbReference>
<evidence type="ECO:0000259" key="4">
    <source>
        <dbReference type="PROSITE" id="PS50026"/>
    </source>
</evidence>
<evidence type="ECO:0000256" key="2">
    <source>
        <dbReference type="PROSITE-ProRule" id="PRU00076"/>
    </source>
</evidence>
<dbReference type="Pfam" id="PF00629">
    <property type="entry name" value="MAM"/>
    <property type="match status" value="2"/>
</dbReference>
<dbReference type="AlphaFoldDB" id="A0A433U1M4"/>
<dbReference type="PANTHER" id="PTHR23282:SF101">
    <property type="entry name" value="MAM DOMAIN-CONTAINING PROTEIN"/>
    <property type="match status" value="1"/>
</dbReference>
<evidence type="ECO:0000259" key="5">
    <source>
        <dbReference type="PROSITE" id="PS50060"/>
    </source>
</evidence>
<dbReference type="PROSITE" id="PS50060">
    <property type="entry name" value="MAM_2"/>
    <property type="match status" value="2"/>
</dbReference>
<dbReference type="InterPro" id="IPR013320">
    <property type="entry name" value="ConA-like_dom_sf"/>
</dbReference>
<dbReference type="CDD" id="cd06263">
    <property type="entry name" value="MAM"/>
    <property type="match status" value="2"/>
</dbReference>
<evidence type="ECO:0008006" key="8">
    <source>
        <dbReference type="Google" id="ProtNLM"/>
    </source>
</evidence>
<dbReference type="SUPFAM" id="SSF49899">
    <property type="entry name" value="Concanavalin A-like lectins/glucanases"/>
    <property type="match status" value="2"/>
</dbReference>
<feature type="disulfide bond" evidence="2">
    <location>
        <begin position="400"/>
        <end position="409"/>
    </location>
</feature>
<dbReference type="Gene3D" id="2.60.120.200">
    <property type="match status" value="2"/>
</dbReference>
<dbReference type="STRING" id="188477.A0A433U1M4"/>
<feature type="region of interest" description="Disordered" evidence="3">
    <location>
        <begin position="342"/>
        <end position="368"/>
    </location>
</feature>
<evidence type="ECO:0000256" key="1">
    <source>
        <dbReference type="ARBA" id="ARBA00023157"/>
    </source>
</evidence>
<sequence>MTVSKYKCPRKEGSCDFELDDCGFTVDNKNGWTRRMKASTGNFLTPSQDHTTGDVYGYFMHVRAGPDLERQSVSMVSEEREQSLDQDACVYFWYHLRGPDVGRLAVKLRTSESVGDRSMWTMGKEQGDRWLQGRVQIPRGTGRYQLVFEAHLTDGVQGSIAVDDIQQEMGACPPEGTCDFDLDLCGYTSHTHNTNNDAETESRWLRLTSKYQISQHGPSAEHTQRHLNGGYAASDQFSFLAFEREPIARLLSPFLSATEKSCMSFWYYFDGFAEGTLRVLIGDVERFNTSSRFKDWRYSGVIEYENQSAHQIIFESERQGRGNALIAVDDILVGDCDDFQTPGTQSRDKTTEAPKPSIIPNLPVPDEGDTDHPLKINCYAYCMHFTSCYQQGKSHVYCVCQTGYSGSQCNIPDQQNEKPSGLDDNGNQDMNSKTSQTIKSKTDEGQGSNGGIIAVAVVAT</sequence>
<keyword evidence="1 2" id="KW-1015">Disulfide bond</keyword>
<feature type="domain" description="MAM" evidence="5">
    <location>
        <begin position="176"/>
        <end position="338"/>
    </location>
</feature>
<feature type="compositionally biased region" description="Polar residues" evidence="3">
    <location>
        <begin position="425"/>
        <end position="439"/>
    </location>
</feature>
<gene>
    <name evidence="6" type="ORF">EGW08_004490</name>
</gene>
<dbReference type="GO" id="GO:0016020">
    <property type="term" value="C:membrane"/>
    <property type="evidence" value="ECO:0007669"/>
    <property type="project" value="InterPro"/>
</dbReference>
<comment type="caution">
    <text evidence="2">Lacks conserved residue(s) required for the propagation of feature annotation.</text>
</comment>
<feature type="domain" description="MAM" evidence="5">
    <location>
        <begin position="13"/>
        <end position="174"/>
    </location>
</feature>
<dbReference type="InterPro" id="IPR051560">
    <property type="entry name" value="MAM_domain-containing"/>
</dbReference>
<accession>A0A433U1M4</accession>
<dbReference type="PANTHER" id="PTHR23282">
    <property type="entry name" value="APICAL ENDOSOMAL GLYCOPROTEIN PRECURSOR"/>
    <property type="match status" value="1"/>
</dbReference>
<organism evidence="6 7">
    <name type="scientific">Elysia chlorotica</name>
    <name type="common">Eastern emerald elysia</name>
    <name type="synonym">Sea slug</name>
    <dbReference type="NCBI Taxonomy" id="188477"/>
    <lineage>
        <taxon>Eukaryota</taxon>
        <taxon>Metazoa</taxon>
        <taxon>Spiralia</taxon>
        <taxon>Lophotrochozoa</taxon>
        <taxon>Mollusca</taxon>
        <taxon>Gastropoda</taxon>
        <taxon>Heterobranchia</taxon>
        <taxon>Euthyneura</taxon>
        <taxon>Panpulmonata</taxon>
        <taxon>Sacoglossa</taxon>
        <taxon>Placobranchoidea</taxon>
        <taxon>Plakobranchidae</taxon>
        <taxon>Elysia</taxon>
    </lineage>
</organism>
<feature type="non-terminal residue" evidence="6">
    <location>
        <position position="460"/>
    </location>
</feature>
<dbReference type="OrthoDB" id="412155at2759"/>
<evidence type="ECO:0000313" key="7">
    <source>
        <dbReference type="Proteomes" id="UP000271974"/>
    </source>
</evidence>
<name>A0A433U1M4_ELYCH</name>
<keyword evidence="7" id="KW-1185">Reference proteome</keyword>